<evidence type="ECO:0000313" key="3">
    <source>
        <dbReference type="EMBL" id="APG09575.1"/>
    </source>
</evidence>
<evidence type="ECO:0000256" key="1">
    <source>
        <dbReference type="SAM" id="MobiDB-lite"/>
    </source>
</evidence>
<proteinExistence type="predicted"/>
<dbReference type="OrthoDB" id="102964at2"/>
<dbReference type="EMBL" id="CP017637">
    <property type="protein sequence ID" value="APG09575.1"/>
    <property type="molecule type" value="Genomic_DNA"/>
</dbReference>
<keyword evidence="2" id="KW-0732">Signal</keyword>
<sequence length="363" mass="39378">MIKRQLMTTTAAILISTAAFAQSNSKDVPSAGPTAQQTEKSVQNPQTSNPSATTSTQSQGSPPSASARKPSASTTSQTQNTATDSSRTNQNSTATSGGSNNTSAQGSRQPATASQTQSGRPTTNQQQSTNPPPSTGANQAQQTPATGNSSNPSAQRQDTQQNAAGRTGSDRSNVSVQLNDAQRTRVSESVSHLNVQPLTNVNFSVSVGTAIPRDVRLQQLPADVVESVPQYRGYNFVLVRDEIVIVDPSSYQIVATMTYSGRSTAAAPAPREQRKVTFTDRDRETVRKHVRAAPVERRTTTTGSTVRTEIRRGERVPDSVEIEAFPEELYRDAPTLREYRYIHRDSRTYIVEPQERRVIEEID</sequence>
<protein>
    <recommendedName>
        <fullName evidence="5">DUF1236 domain-containing protein</fullName>
    </recommendedName>
</protein>
<feature type="chain" id="PRO_5013063546" description="DUF1236 domain-containing protein" evidence="2">
    <location>
        <begin position="22"/>
        <end position="363"/>
    </location>
</feature>
<dbReference type="Proteomes" id="UP000181962">
    <property type="component" value="Chromosome"/>
</dbReference>
<dbReference type="RefSeq" id="WP_081369426.1">
    <property type="nucleotide sequence ID" value="NZ_CP017637.1"/>
</dbReference>
<feature type="compositionally biased region" description="Polar residues" evidence="1">
    <location>
        <begin position="22"/>
        <end position="49"/>
    </location>
</feature>
<feature type="compositionally biased region" description="Low complexity" evidence="1">
    <location>
        <begin position="50"/>
        <end position="104"/>
    </location>
</feature>
<evidence type="ECO:0008006" key="5">
    <source>
        <dbReference type="Google" id="ProtNLM"/>
    </source>
</evidence>
<feature type="signal peptide" evidence="2">
    <location>
        <begin position="1"/>
        <end position="21"/>
    </location>
</feature>
<accession>A0A1L3F8D9</accession>
<dbReference type="Gene3D" id="3.10.450.160">
    <property type="entry name" value="inner membrane protein cigr"/>
    <property type="match status" value="1"/>
</dbReference>
<evidence type="ECO:0000256" key="2">
    <source>
        <dbReference type="SAM" id="SignalP"/>
    </source>
</evidence>
<dbReference type="Pfam" id="PF06823">
    <property type="entry name" value="DUF1236"/>
    <property type="match status" value="2"/>
</dbReference>
<gene>
    <name evidence="3" type="ORF">BKD09_14625</name>
</gene>
<evidence type="ECO:0000313" key="4">
    <source>
        <dbReference type="Proteomes" id="UP000181962"/>
    </source>
</evidence>
<dbReference type="AlphaFoldDB" id="A0A1L3F8D9"/>
<name>A0A1L3F8D9_BRAJP</name>
<feature type="region of interest" description="Disordered" evidence="1">
    <location>
        <begin position="20"/>
        <end position="183"/>
    </location>
</feature>
<dbReference type="InterPro" id="IPR009642">
    <property type="entry name" value="DUF1236"/>
</dbReference>
<feature type="compositionally biased region" description="Polar residues" evidence="1">
    <location>
        <begin position="105"/>
        <end position="181"/>
    </location>
</feature>
<organism evidence="3 4">
    <name type="scientific">Bradyrhizobium japonicum</name>
    <dbReference type="NCBI Taxonomy" id="375"/>
    <lineage>
        <taxon>Bacteria</taxon>
        <taxon>Pseudomonadati</taxon>
        <taxon>Pseudomonadota</taxon>
        <taxon>Alphaproteobacteria</taxon>
        <taxon>Hyphomicrobiales</taxon>
        <taxon>Nitrobacteraceae</taxon>
        <taxon>Bradyrhizobium</taxon>
    </lineage>
</organism>
<reference evidence="3 4" key="1">
    <citation type="submission" date="2016-11" db="EMBL/GenBank/DDBJ databases">
        <title>Complete Genome Sequence of Bradyrhizobium sp. strain J5, an isolated from soybean nodule in Hokkaido.</title>
        <authorList>
            <person name="Kanehara K."/>
        </authorList>
    </citation>
    <scope>NUCLEOTIDE SEQUENCE [LARGE SCALE GENOMIC DNA]</scope>
    <source>
        <strain evidence="3 4">J5</strain>
    </source>
</reference>